<dbReference type="InterPro" id="IPR036013">
    <property type="entry name" value="Band_7/SPFH_dom_sf"/>
</dbReference>
<protein>
    <submittedName>
        <fullName evidence="6">SPFH domain-containing protein</fullName>
    </submittedName>
</protein>
<dbReference type="SMART" id="SM00244">
    <property type="entry name" value="PHB"/>
    <property type="match status" value="1"/>
</dbReference>
<keyword evidence="4" id="KW-0472">Membrane</keyword>
<dbReference type="GO" id="GO:0098552">
    <property type="term" value="C:side of membrane"/>
    <property type="evidence" value="ECO:0007669"/>
    <property type="project" value="UniProtKB-ARBA"/>
</dbReference>
<dbReference type="FunFam" id="3.30.479.30:FF:000004">
    <property type="entry name" value="Putative membrane protease family, stomatin"/>
    <property type="match status" value="1"/>
</dbReference>
<dbReference type="PRINTS" id="PR00721">
    <property type="entry name" value="STOMATIN"/>
</dbReference>
<dbReference type="InterPro" id="IPR001107">
    <property type="entry name" value="Band_7"/>
</dbReference>
<dbReference type="InterPro" id="IPR050710">
    <property type="entry name" value="Band7/mec-2_domain"/>
</dbReference>
<keyword evidence="4" id="KW-1133">Transmembrane helix</keyword>
<comment type="similarity">
    <text evidence="2">Belongs to the band 7/mec-2 family.</text>
</comment>
<accession>A0AA95H7R2</accession>
<reference evidence="6" key="1">
    <citation type="journal article" date="2023" name="Int. J. Mol. Sci.">
        <title>Metagenomics Revealed a New Genus 'Candidatus Thiocaldithrix dubininis' gen. nov., sp. nov. and a New Species 'Candidatus Thiothrix putei' sp. nov. in the Family Thiotrichaceae, Some Members of Which Have Traits of Both Na+- and H+-Motive Energetics.</title>
        <authorList>
            <person name="Ravin N.V."/>
            <person name="Muntyan M.S."/>
            <person name="Smolyakov D.D."/>
            <person name="Rudenko T.S."/>
            <person name="Beletsky A.V."/>
            <person name="Mardanov A.V."/>
            <person name="Grabovich M.Y."/>
        </authorList>
    </citation>
    <scope>NUCLEOTIDE SEQUENCE</scope>
    <source>
        <strain evidence="6">GKL-01</strain>
    </source>
</reference>
<evidence type="ECO:0000259" key="5">
    <source>
        <dbReference type="SMART" id="SM00244"/>
    </source>
</evidence>
<evidence type="ECO:0000256" key="4">
    <source>
        <dbReference type="SAM" id="Phobius"/>
    </source>
</evidence>
<sequence length="311" mass="34486">MELYFALTIVGLVIILMFMGIRKVPQGFAYTVERFGRYVYTLSPGLGVFVPLIYSVGRKINMMEQVLDILPQQVITADNANVNIDGVVFYQVFDAAKASYEVANLNNAILNLTMTNLRSVCGSMELDHLLSKRDEIGAKVLRIVDEATNAWGVKVLRVEIKDIEPPQELVRAMNLQMTAERQKRAQITEAEGKKQAQILEAEGAKSAAFLRAEAREREAEAEAKATQLVSQAVSQGDVQALNYFVAQKYVEALGKFAESNQQKTIFMPLDTSGLMGSIGSINELWKSIQDKGATAKTPENSPYQRMSQPHS</sequence>
<feature type="transmembrane region" description="Helical" evidence="4">
    <location>
        <begin position="37"/>
        <end position="57"/>
    </location>
</feature>
<evidence type="ECO:0000256" key="3">
    <source>
        <dbReference type="SAM" id="MobiDB-lite"/>
    </source>
</evidence>
<feature type="compositionally biased region" description="Polar residues" evidence="3">
    <location>
        <begin position="297"/>
        <end position="311"/>
    </location>
</feature>
<evidence type="ECO:0000313" key="6">
    <source>
        <dbReference type="EMBL" id="WGZ90728.1"/>
    </source>
</evidence>
<feature type="transmembrane region" description="Helical" evidence="4">
    <location>
        <begin position="6"/>
        <end position="25"/>
    </location>
</feature>
<name>A0AA95H7R2_9GAMM</name>
<evidence type="ECO:0000256" key="1">
    <source>
        <dbReference type="ARBA" id="ARBA00004167"/>
    </source>
</evidence>
<dbReference type="Gene3D" id="3.30.479.30">
    <property type="entry name" value="Band 7 domain"/>
    <property type="match status" value="1"/>
</dbReference>
<organism evidence="6">
    <name type="scientific">Candidatus Thiocaldithrix dubininis</name>
    <dbReference type="NCBI Taxonomy" id="3080823"/>
    <lineage>
        <taxon>Bacteria</taxon>
        <taxon>Pseudomonadati</taxon>
        <taxon>Pseudomonadota</taxon>
        <taxon>Gammaproteobacteria</taxon>
        <taxon>Thiotrichales</taxon>
        <taxon>Thiotrichaceae</taxon>
        <taxon>Candidatus Thiocaldithrix</taxon>
    </lineage>
</organism>
<dbReference type="PANTHER" id="PTHR43327:SF10">
    <property type="entry name" value="STOMATIN-LIKE PROTEIN 2, MITOCHONDRIAL"/>
    <property type="match status" value="1"/>
</dbReference>
<dbReference type="InterPro" id="IPR001972">
    <property type="entry name" value="Stomatin_HflK_fam"/>
</dbReference>
<dbReference type="KEGG" id="tdu:QJT80_14725"/>
<dbReference type="EMBL" id="CP124755">
    <property type="protein sequence ID" value="WGZ90728.1"/>
    <property type="molecule type" value="Genomic_DNA"/>
</dbReference>
<dbReference type="Proteomes" id="UP001300672">
    <property type="component" value="Chromosome"/>
</dbReference>
<gene>
    <name evidence="6" type="ORF">QJT80_14725</name>
</gene>
<dbReference type="CDD" id="cd08829">
    <property type="entry name" value="SPFH_paraslipin"/>
    <property type="match status" value="1"/>
</dbReference>
<reference evidence="6" key="2">
    <citation type="submission" date="2023-04" db="EMBL/GenBank/DDBJ databases">
        <authorList>
            <person name="Beletskiy A.V."/>
            <person name="Mardanov A.V."/>
            <person name="Ravin N.V."/>
        </authorList>
    </citation>
    <scope>NUCLEOTIDE SEQUENCE</scope>
    <source>
        <strain evidence="6">GKL-01</strain>
    </source>
</reference>
<dbReference type="SUPFAM" id="SSF117892">
    <property type="entry name" value="Band 7/SPFH domain"/>
    <property type="match status" value="1"/>
</dbReference>
<proteinExistence type="inferred from homology"/>
<comment type="subcellular location">
    <subcellularLocation>
        <location evidence="1">Membrane</location>
        <topology evidence="1">Single-pass membrane protein</topology>
    </subcellularLocation>
</comment>
<feature type="domain" description="Band 7" evidence="5">
    <location>
        <begin position="19"/>
        <end position="177"/>
    </location>
</feature>
<dbReference type="GO" id="GO:0005886">
    <property type="term" value="C:plasma membrane"/>
    <property type="evidence" value="ECO:0007669"/>
    <property type="project" value="UniProtKB-ARBA"/>
</dbReference>
<feature type="region of interest" description="Disordered" evidence="3">
    <location>
        <begin position="290"/>
        <end position="311"/>
    </location>
</feature>
<dbReference type="AlphaFoldDB" id="A0AA95H7R2"/>
<dbReference type="PANTHER" id="PTHR43327">
    <property type="entry name" value="STOMATIN-LIKE PROTEIN 2, MITOCHONDRIAL"/>
    <property type="match status" value="1"/>
</dbReference>
<keyword evidence="4" id="KW-0812">Transmembrane</keyword>
<dbReference type="Pfam" id="PF01145">
    <property type="entry name" value="Band_7"/>
    <property type="match status" value="1"/>
</dbReference>
<evidence type="ECO:0000256" key="2">
    <source>
        <dbReference type="ARBA" id="ARBA00008164"/>
    </source>
</evidence>